<feature type="chain" id="PRO_5040773110" description="SH3 domain-containing protein" evidence="1">
    <location>
        <begin position="30"/>
        <end position="92"/>
    </location>
</feature>
<keyword evidence="1" id="KW-0732">Signal</keyword>
<dbReference type="RefSeq" id="WP_285968417.1">
    <property type="nucleotide sequence ID" value="NZ_CP127294.1"/>
</dbReference>
<dbReference type="Proteomes" id="UP001236014">
    <property type="component" value="Chromosome"/>
</dbReference>
<protein>
    <recommendedName>
        <fullName evidence="4">SH3 domain-containing protein</fullName>
    </recommendedName>
</protein>
<keyword evidence="3" id="KW-1185">Reference proteome</keyword>
<dbReference type="AlphaFoldDB" id="A0A9Y2ICQ6"/>
<accession>A0A9Y2ICQ6</accession>
<evidence type="ECO:0000313" key="3">
    <source>
        <dbReference type="Proteomes" id="UP001236014"/>
    </source>
</evidence>
<name>A0A9Y2ICQ6_9PSEU</name>
<gene>
    <name evidence="2" type="ORF">QRX50_40775</name>
</gene>
<evidence type="ECO:0000256" key="1">
    <source>
        <dbReference type="SAM" id="SignalP"/>
    </source>
</evidence>
<feature type="signal peptide" evidence="1">
    <location>
        <begin position="1"/>
        <end position="29"/>
    </location>
</feature>
<evidence type="ECO:0008006" key="4">
    <source>
        <dbReference type="Google" id="ProtNLM"/>
    </source>
</evidence>
<sequence>MTIPRPVQVLAATALVAAAAVGLAPAASAGTVYEICATDLYVRNEPAGVIIGTLYSGDHFELSRYSPSGGWAEGYAMGHVNKRGWVQAGWFC</sequence>
<reference evidence="2 3" key="1">
    <citation type="submission" date="2023-06" db="EMBL/GenBank/DDBJ databases">
        <authorList>
            <person name="Oyuntsetseg B."/>
            <person name="Kim S.B."/>
        </authorList>
    </citation>
    <scope>NUCLEOTIDE SEQUENCE [LARGE SCALE GENOMIC DNA]</scope>
    <source>
        <strain evidence="2 3">2-15</strain>
    </source>
</reference>
<proteinExistence type="predicted"/>
<dbReference type="EMBL" id="CP127294">
    <property type="protein sequence ID" value="WIX77677.1"/>
    <property type="molecule type" value="Genomic_DNA"/>
</dbReference>
<dbReference type="KEGG" id="acab:QRX50_40775"/>
<organism evidence="2 3">
    <name type="scientific">Amycolatopsis carbonis</name>
    <dbReference type="NCBI Taxonomy" id="715471"/>
    <lineage>
        <taxon>Bacteria</taxon>
        <taxon>Bacillati</taxon>
        <taxon>Actinomycetota</taxon>
        <taxon>Actinomycetes</taxon>
        <taxon>Pseudonocardiales</taxon>
        <taxon>Pseudonocardiaceae</taxon>
        <taxon>Amycolatopsis</taxon>
    </lineage>
</organism>
<evidence type="ECO:0000313" key="2">
    <source>
        <dbReference type="EMBL" id="WIX77677.1"/>
    </source>
</evidence>